<dbReference type="GO" id="GO:0030870">
    <property type="term" value="C:Mre11 complex"/>
    <property type="evidence" value="ECO:0007669"/>
    <property type="project" value="InterPro"/>
</dbReference>
<keyword evidence="13 17" id="KW-0464">Manganese</keyword>
<dbReference type="GO" id="GO:0000724">
    <property type="term" value="P:double-strand break repair via homologous recombination"/>
    <property type="evidence" value="ECO:0007669"/>
    <property type="project" value="TreeGrafter"/>
</dbReference>
<dbReference type="FunFam" id="3.60.21.10:FF:000011">
    <property type="entry name" value="Double-strand break repair protein"/>
    <property type="match status" value="1"/>
</dbReference>
<comment type="similarity">
    <text evidence="4 17">Belongs to the MRE11/RAD32 family.</text>
</comment>
<dbReference type="InterPro" id="IPR007281">
    <property type="entry name" value="Mre11_DNA-bd"/>
</dbReference>
<dbReference type="CDD" id="cd00840">
    <property type="entry name" value="MPP_Mre11_N"/>
    <property type="match status" value="1"/>
</dbReference>
<dbReference type="EMBL" id="MU006577">
    <property type="protein sequence ID" value="KAF2746445.1"/>
    <property type="molecule type" value="Genomic_DNA"/>
</dbReference>
<dbReference type="GO" id="GO:0000723">
    <property type="term" value="P:telomere maintenance"/>
    <property type="evidence" value="ECO:0007669"/>
    <property type="project" value="TreeGrafter"/>
</dbReference>
<feature type="compositionally biased region" description="Polar residues" evidence="18">
    <location>
        <begin position="950"/>
        <end position="960"/>
    </location>
</feature>
<evidence type="ECO:0000256" key="2">
    <source>
        <dbReference type="ARBA" id="ARBA00004123"/>
    </source>
</evidence>
<evidence type="ECO:0000256" key="5">
    <source>
        <dbReference type="ARBA" id="ARBA00022454"/>
    </source>
</evidence>
<dbReference type="InterPro" id="IPR003701">
    <property type="entry name" value="Mre11"/>
</dbReference>
<feature type="compositionally biased region" description="Low complexity" evidence="18">
    <location>
        <begin position="605"/>
        <end position="630"/>
    </location>
</feature>
<feature type="compositionally biased region" description="Basic and acidic residues" evidence="18">
    <location>
        <begin position="971"/>
        <end position="981"/>
    </location>
</feature>
<dbReference type="Pfam" id="PF00149">
    <property type="entry name" value="Metallophos"/>
    <property type="match status" value="1"/>
</dbReference>
<feature type="region of interest" description="Disordered" evidence="18">
    <location>
        <begin position="1742"/>
        <end position="1880"/>
    </location>
</feature>
<feature type="domain" description="Mre11 DNA-binding" evidence="19">
    <location>
        <begin position="312"/>
        <end position="491"/>
    </location>
</feature>
<keyword evidence="8 17" id="KW-0255">Endonuclease</keyword>
<evidence type="ECO:0000256" key="11">
    <source>
        <dbReference type="ARBA" id="ARBA00022839"/>
    </source>
</evidence>
<dbReference type="GO" id="GO:0031573">
    <property type="term" value="P:mitotic intra-S DNA damage checkpoint signaling"/>
    <property type="evidence" value="ECO:0007669"/>
    <property type="project" value="TreeGrafter"/>
</dbReference>
<feature type="region of interest" description="Disordered" evidence="18">
    <location>
        <begin position="1257"/>
        <end position="1482"/>
    </location>
</feature>
<feature type="compositionally biased region" description="Polar residues" evidence="18">
    <location>
        <begin position="1763"/>
        <end position="1788"/>
    </location>
</feature>
<dbReference type="OrthoDB" id="30417at2759"/>
<keyword evidence="5" id="KW-0158">Chromosome</keyword>
<evidence type="ECO:0000313" key="21">
    <source>
        <dbReference type="Proteomes" id="UP000799440"/>
    </source>
</evidence>
<feature type="compositionally biased region" description="Polar residues" evidence="18">
    <location>
        <begin position="1681"/>
        <end position="1696"/>
    </location>
</feature>
<evidence type="ECO:0000256" key="3">
    <source>
        <dbReference type="ARBA" id="ARBA00004286"/>
    </source>
</evidence>
<evidence type="ECO:0000256" key="17">
    <source>
        <dbReference type="RuleBase" id="RU003447"/>
    </source>
</evidence>
<keyword evidence="12 17" id="KW-0234">DNA repair</keyword>
<sequence>MARVLRDAPPRGYFTFSPYRRNILMQTGPDTIRILIATDSHVGYNERDLHRGDDSWQTFHEVMSLAKEHDVDMVLHAGDLFHENKPSRKSLFHVLRSLRMNCLGDKPCELEMLSDASENFGGLFDHVNYEDPDINVAIPVFAIHGNHDDPSGEGSYSALDLLQVSGLVNYYGRQMENDKVSIKPVLLQKGKTKLALYGMSNIRDERMFRTFRDGNVKFFQPSTHKDEWFNLMSVHQNHHAYTETGYLPENFLPDFMDFVVWGHEHECKIDPIFNPEMGFHVMQPGSSVATSLMPGEAVPKHVAILSIKRRDFHSEPIRLTSVRPFVMKEIVLAEEQEIKDQELWKKSENRVKVTQYLENIVDGLIKEAEDEWRGLQNTNSDEEVEVPRPLIRLRVEYSAPEAGQFQCENPQRFSTRFIDRVANTTDVVQFYRKKHNARPTLKNNAELPDESVMAQLALDSVKVEKLVREFLEAQSLTILPQNSFGDAVAQFVDKDDKHAMEMFVNESLATQLKYIMERNDVDEDDITNIMEQHRADLEERFASGQNKKTKKRKLKPKPDTWDSDFDGSWADQPGALIHTDAEDEGGDGDLASIPPKKPAAKGRAKAATQTQKKTAAPKKTVAPKKAPAKATRGRRQIFEEEEDDEVDDDDVIMLDDDDDEEEEEENEETLFVKQPRAAPKRAPARAAAKPAAKAPARTKSPPKKPAARSTRQTTLDFSQSQAPTRRAQPAKTTARGRKVQEPVGLTESYIGLVANPWVAASSRCHRPKQPRPGPALASTMFVRPLLFLVGSILAQCAFFSPMISCHCVSCALQEGVTRPSPISCFPSPSQLSPTTLICLPSSCHPFFFRHCCDGSWIATPSSLVQELLEVSTYDTPPIGIDYADHLWCTMSYKVEELLALRDSVSESAVSLDKFADEDVIKEHVLRPSVSANNVVKAPSFERPLRASATPGVSSANTNLKKPSPSPSVKRGKAERLLKEHGSPPGMRVTAGGRVVPSDLPPLGGARFGNNNFRLQGVRNVDLGNAMAPHMQSDANSLAPQVQILGNQAVIRVGDKVYPLPTFDSNYGMPPVLPSTMGPVKPAAIPSPVVNPGIAGLPLPGQSGVVQYPWLGFDLPTLESHMAAKRDELRYIEQTEVLQAEQQGPVWRNQMIQKKKSVITELDFLRKQILALKEEGSNGNTGANTGTMGSTAGPSAATTPGMLPTFPPQLAPSVFPNVGLPYTAPGPNAFQPFMMYPPFAAPNTPAFTPDLASFGRDSQFYVPGESTANTAPFSQPVTQAANPPHSPGSASRRSHAVPIKKPQDEGKKSGAPTSTLDPKSPTYEPMPKAAEKSDNAQSPLPPTPSPPKSSQWAPNETGSGLFNKLERRDASRKASLSSIDTTDFFPNNTHEHSSTRVDPQKVSKQSSRENVAVPATPDKDWSNGPWNPPSEGRPGSGKFSVPNESARRFTSWPEAFGNKESGQISARKPSESAASAGSALPKNSAAQRSADLVWPSLASKPVPQMPVTYQEGYQAGLSHMGLPANAEVLNGYVDGLLALLNDQGLRDRKDRSYMAALLTGATLGVGRDTSSARSSLRGYLSGATLHDSPVSFVENLRAVKTNSTPSAGIRQTLYNNATDGQEAQATCAFAPAVTEEQYARAQAAFMNQTARSRGSPANTNQQREEQLRQGLGQSPLAYPRQVSGNQAGTRTQPTPVSMQRFFPATKDYAPGYTSTEAPRSARMADHHRLSGYDGAMDDLAGLSIGGPSVTVPEQRVPAERAEVTESSSAGASCFKPSSSKGKQAASSPAISHAGYEPSPTRGPASPRKSGEQSTSPAKARLEQVTNKLRRPRKDDPRTMSPEDKQKHSDKWRQRFRKIKAKEEEEMREYYAKRESEEGSRR</sequence>
<evidence type="ECO:0000259" key="19">
    <source>
        <dbReference type="SMART" id="SM01347"/>
    </source>
</evidence>
<feature type="compositionally biased region" description="Basic and acidic residues" evidence="18">
    <location>
        <begin position="1831"/>
        <end position="1851"/>
    </location>
</feature>
<dbReference type="GO" id="GO:0007095">
    <property type="term" value="P:mitotic G2 DNA damage checkpoint signaling"/>
    <property type="evidence" value="ECO:0007669"/>
    <property type="project" value="TreeGrafter"/>
</dbReference>
<proteinExistence type="inferred from homology"/>
<evidence type="ECO:0000256" key="14">
    <source>
        <dbReference type="ARBA" id="ARBA00023242"/>
    </source>
</evidence>
<comment type="subunit">
    <text evidence="16">Component of the MRN complex composed of two heterodimers RAD50 and MRE11 associated with a single NBS1.</text>
</comment>
<evidence type="ECO:0000256" key="16">
    <source>
        <dbReference type="ARBA" id="ARBA00064981"/>
    </source>
</evidence>
<dbReference type="Gene3D" id="3.30.110.110">
    <property type="entry name" value="Mre11, capping domain"/>
    <property type="match status" value="1"/>
</dbReference>
<feature type="compositionally biased region" description="Acidic residues" evidence="18">
    <location>
        <begin position="639"/>
        <end position="668"/>
    </location>
</feature>
<dbReference type="NCBIfam" id="TIGR00583">
    <property type="entry name" value="mre11"/>
    <property type="match status" value="1"/>
</dbReference>
<name>A0A6A6V7F5_9PLEO</name>
<dbReference type="InterPro" id="IPR029052">
    <property type="entry name" value="Metallo-depent_PP-like"/>
</dbReference>
<keyword evidence="9 17" id="KW-0227">DNA damage</keyword>
<feature type="compositionally biased region" description="Polar residues" evidence="18">
    <location>
        <begin position="711"/>
        <end position="723"/>
    </location>
</feature>
<evidence type="ECO:0000313" key="20">
    <source>
        <dbReference type="EMBL" id="KAF2746445.1"/>
    </source>
</evidence>
<evidence type="ECO:0000256" key="4">
    <source>
        <dbReference type="ARBA" id="ARBA00009028"/>
    </source>
</evidence>
<comment type="subcellular location">
    <subcellularLocation>
        <location evidence="3">Chromosome</location>
    </subcellularLocation>
    <subcellularLocation>
        <location evidence="2">Nucleus</location>
    </subcellularLocation>
</comment>
<evidence type="ECO:0000256" key="1">
    <source>
        <dbReference type="ARBA" id="ARBA00001936"/>
    </source>
</evidence>
<dbReference type="GO" id="GO:0000014">
    <property type="term" value="F:single-stranded DNA endodeoxyribonuclease activity"/>
    <property type="evidence" value="ECO:0007669"/>
    <property type="project" value="TreeGrafter"/>
</dbReference>
<evidence type="ECO:0000256" key="6">
    <source>
        <dbReference type="ARBA" id="ARBA00022722"/>
    </source>
</evidence>
<evidence type="ECO:0000256" key="7">
    <source>
        <dbReference type="ARBA" id="ARBA00022723"/>
    </source>
</evidence>
<keyword evidence="10 17" id="KW-0378">Hydrolase</keyword>
<comment type="cofactor">
    <cofactor evidence="1">
        <name>Mn(2+)</name>
        <dbReference type="ChEBI" id="CHEBI:29035"/>
    </cofactor>
</comment>
<dbReference type="GO" id="GO:0008296">
    <property type="term" value="F:3'-5'-DNA exonuclease activity"/>
    <property type="evidence" value="ECO:0007669"/>
    <property type="project" value="InterPro"/>
</dbReference>
<protein>
    <recommendedName>
        <fullName evidence="19">Mre11 DNA-binding domain-containing protein</fullName>
    </recommendedName>
</protein>
<dbReference type="Proteomes" id="UP000799440">
    <property type="component" value="Unassembled WGS sequence"/>
</dbReference>
<feature type="compositionally biased region" description="Polar residues" evidence="18">
    <location>
        <begin position="1350"/>
        <end position="1359"/>
    </location>
</feature>
<dbReference type="SMART" id="SM01347">
    <property type="entry name" value="Mre11_DNA_bind"/>
    <property type="match status" value="1"/>
</dbReference>
<dbReference type="GO" id="GO:0030145">
    <property type="term" value="F:manganese ion binding"/>
    <property type="evidence" value="ECO:0007669"/>
    <property type="project" value="InterPro"/>
</dbReference>
<feature type="compositionally biased region" description="Polar residues" evidence="18">
    <location>
        <begin position="1373"/>
        <end position="1387"/>
    </location>
</feature>
<dbReference type="SUPFAM" id="SSF56300">
    <property type="entry name" value="Metallo-dependent phosphatases"/>
    <property type="match status" value="1"/>
</dbReference>
<evidence type="ECO:0000256" key="15">
    <source>
        <dbReference type="ARBA" id="ARBA00023254"/>
    </source>
</evidence>
<feature type="region of interest" description="Disordered" evidence="18">
    <location>
        <begin position="1645"/>
        <end position="1700"/>
    </location>
</feature>
<feature type="compositionally biased region" description="Basic and acidic residues" evidence="18">
    <location>
        <begin position="1388"/>
        <end position="1400"/>
    </location>
</feature>
<dbReference type="InterPro" id="IPR038487">
    <property type="entry name" value="Mre11_capping_dom"/>
</dbReference>
<keyword evidence="14 17" id="KW-0539">Nucleus</keyword>
<dbReference type="GO" id="GO:0042138">
    <property type="term" value="P:meiotic DNA double-strand break formation"/>
    <property type="evidence" value="ECO:0007669"/>
    <property type="project" value="TreeGrafter"/>
</dbReference>
<dbReference type="PANTHER" id="PTHR10139">
    <property type="entry name" value="DOUBLE-STRAND BREAK REPAIR PROTEIN MRE11"/>
    <property type="match status" value="1"/>
</dbReference>
<dbReference type="Pfam" id="PF04152">
    <property type="entry name" value="Mre11_DNA_bind"/>
    <property type="match status" value="1"/>
</dbReference>
<feature type="region of interest" description="Disordered" evidence="18">
    <location>
        <begin position="537"/>
        <end position="739"/>
    </location>
</feature>
<dbReference type="Gene3D" id="3.60.21.10">
    <property type="match status" value="1"/>
</dbReference>
<feature type="region of interest" description="Disordered" evidence="18">
    <location>
        <begin position="946"/>
        <end position="991"/>
    </location>
</feature>
<keyword evidence="11 17" id="KW-0269">Exonuclease</keyword>
<dbReference type="PANTHER" id="PTHR10139:SF1">
    <property type="entry name" value="DOUBLE-STRAND BREAK REPAIR PROTEIN MRE11"/>
    <property type="match status" value="1"/>
</dbReference>
<feature type="compositionally biased region" description="Low complexity" evidence="18">
    <location>
        <begin position="684"/>
        <end position="699"/>
    </location>
</feature>
<dbReference type="GO" id="GO:0097552">
    <property type="term" value="P:mitochondrial double-strand break repair via homologous recombination"/>
    <property type="evidence" value="ECO:0007669"/>
    <property type="project" value="TreeGrafter"/>
</dbReference>
<evidence type="ECO:0000256" key="9">
    <source>
        <dbReference type="ARBA" id="ARBA00022763"/>
    </source>
</evidence>
<organism evidence="20 21">
    <name type="scientific">Sporormia fimetaria CBS 119925</name>
    <dbReference type="NCBI Taxonomy" id="1340428"/>
    <lineage>
        <taxon>Eukaryota</taxon>
        <taxon>Fungi</taxon>
        <taxon>Dikarya</taxon>
        <taxon>Ascomycota</taxon>
        <taxon>Pezizomycotina</taxon>
        <taxon>Dothideomycetes</taxon>
        <taxon>Pleosporomycetidae</taxon>
        <taxon>Pleosporales</taxon>
        <taxon>Sporormiaceae</taxon>
        <taxon>Sporormia</taxon>
    </lineage>
</organism>
<dbReference type="GO" id="GO:0035861">
    <property type="term" value="C:site of double-strand break"/>
    <property type="evidence" value="ECO:0007669"/>
    <property type="project" value="TreeGrafter"/>
</dbReference>
<reference evidence="20" key="1">
    <citation type="journal article" date="2020" name="Stud. Mycol.">
        <title>101 Dothideomycetes genomes: a test case for predicting lifestyles and emergence of pathogens.</title>
        <authorList>
            <person name="Haridas S."/>
            <person name="Albert R."/>
            <person name="Binder M."/>
            <person name="Bloem J."/>
            <person name="Labutti K."/>
            <person name="Salamov A."/>
            <person name="Andreopoulos B."/>
            <person name="Baker S."/>
            <person name="Barry K."/>
            <person name="Bills G."/>
            <person name="Bluhm B."/>
            <person name="Cannon C."/>
            <person name="Castanera R."/>
            <person name="Culley D."/>
            <person name="Daum C."/>
            <person name="Ezra D."/>
            <person name="Gonzalez J."/>
            <person name="Henrissat B."/>
            <person name="Kuo A."/>
            <person name="Liang C."/>
            <person name="Lipzen A."/>
            <person name="Lutzoni F."/>
            <person name="Magnuson J."/>
            <person name="Mondo S."/>
            <person name="Nolan M."/>
            <person name="Ohm R."/>
            <person name="Pangilinan J."/>
            <person name="Park H.-J."/>
            <person name="Ramirez L."/>
            <person name="Alfaro M."/>
            <person name="Sun H."/>
            <person name="Tritt A."/>
            <person name="Yoshinaga Y."/>
            <person name="Zwiers L.-H."/>
            <person name="Turgeon B."/>
            <person name="Goodwin S."/>
            <person name="Spatafora J."/>
            <person name="Crous P."/>
            <person name="Grigoriev I."/>
        </authorList>
    </citation>
    <scope>NUCLEOTIDE SEQUENCE</scope>
    <source>
        <strain evidence="20">CBS 119925</strain>
    </source>
</reference>
<dbReference type="InterPro" id="IPR041796">
    <property type="entry name" value="Mre11_N"/>
</dbReference>
<keyword evidence="15 17" id="KW-0469">Meiosis</keyword>
<keyword evidence="6 17" id="KW-0540">Nuclease</keyword>
<evidence type="ECO:0000256" key="13">
    <source>
        <dbReference type="ARBA" id="ARBA00023211"/>
    </source>
</evidence>
<feature type="compositionally biased region" description="Polar residues" evidence="18">
    <location>
        <begin position="1645"/>
        <end position="1660"/>
    </location>
</feature>
<accession>A0A6A6V7F5</accession>
<dbReference type="InterPro" id="IPR004843">
    <property type="entry name" value="Calcineurin-like_PHP"/>
</dbReference>
<gene>
    <name evidence="20" type="ORF">M011DRAFT_404190</name>
</gene>
<keyword evidence="7" id="KW-0479">Metal-binding</keyword>
<feature type="compositionally biased region" description="Basic and acidic residues" evidence="18">
    <location>
        <begin position="1859"/>
        <end position="1880"/>
    </location>
</feature>
<dbReference type="GO" id="GO:0006303">
    <property type="term" value="P:double-strand break repair via nonhomologous end joining"/>
    <property type="evidence" value="ECO:0007669"/>
    <property type="project" value="TreeGrafter"/>
</dbReference>
<evidence type="ECO:0000256" key="18">
    <source>
        <dbReference type="SAM" id="MobiDB-lite"/>
    </source>
</evidence>
<evidence type="ECO:0000256" key="12">
    <source>
        <dbReference type="ARBA" id="ARBA00023204"/>
    </source>
</evidence>
<feature type="compositionally biased region" description="Polar residues" evidence="18">
    <location>
        <begin position="1265"/>
        <end position="1280"/>
    </location>
</feature>
<evidence type="ECO:0000256" key="8">
    <source>
        <dbReference type="ARBA" id="ARBA00022759"/>
    </source>
</evidence>
<keyword evidence="21" id="KW-1185">Reference proteome</keyword>
<evidence type="ECO:0000256" key="10">
    <source>
        <dbReference type="ARBA" id="ARBA00022801"/>
    </source>
</evidence>